<dbReference type="PRINTS" id="PR00320">
    <property type="entry name" value="GPROTEINBRPT"/>
</dbReference>
<reference evidence="20" key="2">
    <citation type="submission" date="2018-05" db="EMBL/GenBank/DDBJ databases">
        <title>OmerRS3 (Oryza meridionalis Reference Sequence Version 3).</title>
        <authorList>
            <person name="Zhang J."/>
            <person name="Kudrna D."/>
            <person name="Lee S."/>
            <person name="Talag J."/>
            <person name="Welchert J."/>
            <person name="Wing R.A."/>
        </authorList>
    </citation>
    <scope>NUCLEOTIDE SEQUENCE [LARGE SCALE GENOMIC DNA]</scope>
    <source>
        <strain evidence="20">OR44</strain>
    </source>
</reference>
<dbReference type="Pfam" id="PF00400">
    <property type="entry name" value="WD40"/>
    <property type="match status" value="4"/>
</dbReference>
<feature type="repeat" description="WD" evidence="16">
    <location>
        <begin position="95"/>
        <end position="127"/>
    </location>
</feature>
<evidence type="ECO:0000256" key="16">
    <source>
        <dbReference type="PROSITE-ProRule" id="PRU00221"/>
    </source>
</evidence>
<dbReference type="InterPro" id="IPR015943">
    <property type="entry name" value="WD40/YVTN_repeat-like_dom_sf"/>
</dbReference>
<dbReference type="Proteomes" id="UP000008021">
    <property type="component" value="Chromosome 2"/>
</dbReference>
<dbReference type="PANTHER" id="PTHR19876">
    <property type="entry name" value="COATOMER"/>
    <property type="match status" value="1"/>
</dbReference>
<comment type="subcellular location">
    <subcellularLocation>
        <location evidence="2">Cytoplasmic vesicle</location>
        <location evidence="2">COPI-coated vesicle membrane</location>
        <topology evidence="2">Peripheral membrane protein</topology>
        <orientation evidence="2">Cytoplasmic side</orientation>
    </subcellularLocation>
    <subcellularLocation>
        <location evidence="1">Golgi apparatus membrane</location>
        <topology evidence="1">Peripheral membrane protein</topology>
        <orientation evidence="1">Cytoplasmic side</orientation>
    </subcellularLocation>
</comment>
<dbReference type="InterPro" id="IPR001680">
    <property type="entry name" value="WD40_rpt"/>
</dbReference>
<accession>A0A0E0CHI1</accession>
<dbReference type="InterPro" id="IPR020472">
    <property type="entry name" value="WD40_PAC1"/>
</dbReference>
<feature type="repeat" description="WD" evidence="16">
    <location>
        <begin position="11"/>
        <end position="52"/>
    </location>
</feature>
<dbReference type="PROSITE" id="PS50082">
    <property type="entry name" value="WD_REPEATS_2"/>
    <property type="match status" value="4"/>
</dbReference>
<comment type="subunit">
    <text evidence="4">Oligomeric complex that consists of at least the alpha, beta, beta', gamma, delta, epsilon and zeta subunits.</text>
</comment>
<keyword evidence="11" id="KW-0333">Golgi apparatus</keyword>
<evidence type="ECO:0000256" key="13">
    <source>
        <dbReference type="ARBA" id="ARBA00023329"/>
    </source>
</evidence>
<dbReference type="STRING" id="40149.A0A0E0CHI1"/>
<evidence type="ECO:0000256" key="17">
    <source>
        <dbReference type="SAM" id="MobiDB-lite"/>
    </source>
</evidence>
<evidence type="ECO:0000256" key="15">
    <source>
        <dbReference type="ARBA" id="ARBA00032920"/>
    </source>
</evidence>
<evidence type="ECO:0000256" key="11">
    <source>
        <dbReference type="ARBA" id="ARBA00023034"/>
    </source>
</evidence>
<feature type="repeat" description="WD" evidence="16">
    <location>
        <begin position="138"/>
        <end position="180"/>
    </location>
</feature>
<evidence type="ECO:0000313" key="21">
    <source>
        <dbReference type="Proteomes" id="UP000008021"/>
    </source>
</evidence>
<dbReference type="Gene3D" id="1.25.40.470">
    <property type="match status" value="2"/>
</dbReference>
<comment type="similarity">
    <text evidence="3">Belongs to the WD repeat COPB2 family.</text>
</comment>
<sequence length="1430" mass="161602">MPLRLDIKRKLAQRSERVKSVDLHPTEPWILSSLYSGSVCIWNYQTQTMVKSFEVTELPVRSSKFIARKQWIVAGADDMFIRVYNYNTMDKVKVFEAHTDYIRCVAVHPTQPFVLSSSDDMLIKLWDWDKGWMCTQIFEGHSHYVMQVTFNPKDTNTFASASLDRTVKVWDYQTKSCVQTLEGHAHNVSAVCFHPELPIILTGSEDGTVRLWHSTTYRLENTLNYGLERVWALGYMKGSRRVVIGYDEGTIMIKIGREVPVASMDSSGKIIWSKHNEIQTVNIKTIGADNELADGERLPLAVKELGTCDLYPQSLRHNPNGRFVVVCGDGEYIIYTALAWRNRSFGSALEFVWSVDGEYAVRESTSRIKIYSKNFQERKSIRPPFSAERIFGGVLLAMCTNDFICFHDWAEGRMIRRIDVNVKNLYWADSGDLVTIASDTSFYILKYNRDVVSSHLDGGGSVGEEGVEDAFELLHEINERIRTGLWVGDCFIYNNSSSRLNYCVGGEVTTLFHLDRQMYLLGYLANQSRVYLIDKQFNVVGYTLLLTMIEYKTLVMRGDFDRANALLPSIPKEQHDSVARFLESRGMLEEALEIATDSNYRFDLAVQLGRLEAIAIEAQSESKWRQLGELAMSTGKLDMAEECLLHAMDLSGLLLLYSSLGDAEGLTKLTSMAKEQGKNNVAFLCFFMLGKLEECLQLLIESNRIPEAALMARSYLPSKVPEIVTLWKKDLQKVNPKAAESLADPDEYPNLFEDWQIALNVEANVAPKRGIYPPAEEYIIHAERPNETLVEAFKSMHIHQEEVLPDENGDDTHEAIEENGVEESQEDAVEVDVEADGSTDGAVLVNGNDTEEQLENTLNYGLERVWALGYMKGSRRVVIGYDEGTIMIKIGREVPVASMDSSGKIIWSKHNEIQTVNIKTIGADNEIADGERLPLAVKELGTCDLYPQSLKHNPNGRFVVVCGDGEYIIYTALAWRNRSFGSALEFVWSLDGEYAVRESTSRIKIYSKNFKERKSIRPPFSAERIFGGVLLAMCTNDFICFHDWAEGRMIRRIDVNVKNLYWADSGDLVTIASDTSFYILKYNLARKVWKMPLNYFMRSMNASELAYGLEESVVGYTLLLTMIEYKTLVMRGDFDRANALLPSIPKEQHDSVARFLESRGMLEEALEIATDSNYRFDLAVQLGRLEAIAIEAQSESKWRQLGELAMSTGKLDMAEECLLHAMDLSGLLLLYSSLGDAEGLTKLTSMAKEQGKINVAFLCFFMLGKLEECLQLLIESNRIPEAALMSRSYLPSKVPEIVTLWKKDLQKVNPKAAESLADPNEYPNLFEDWQIALNVEANVAPKRGIYAPAEEYIIHAERPNETLVEAFKNMHIHQEEVLTDENGEDTHEAIEENGVEESQEDAVEVDVEADGSTDGTVLVNGNDTEEQWGC</sequence>
<feature type="domain" description="COPA/B TPR" evidence="19">
    <location>
        <begin position="551"/>
        <end position="728"/>
    </location>
</feature>
<dbReference type="eggNOG" id="KOG0276">
    <property type="taxonomic scope" value="Eukaryota"/>
</dbReference>
<evidence type="ECO:0000256" key="2">
    <source>
        <dbReference type="ARBA" id="ARBA00004347"/>
    </source>
</evidence>
<evidence type="ECO:0000256" key="4">
    <source>
        <dbReference type="ARBA" id="ARBA00011775"/>
    </source>
</evidence>
<dbReference type="FunFam" id="1.25.40.470:FF:000001">
    <property type="entry name" value="Coatomer subunit beta"/>
    <property type="match status" value="2"/>
</dbReference>
<evidence type="ECO:0000256" key="8">
    <source>
        <dbReference type="ARBA" id="ARBA00022737"/>
    </source>
</evidence>
<dbReference type="CDD" id="cd22947">
    <property type="entry name" value="Coatomer_WDAD_beta-like"/>
    <property type="match status" value="2"/>
</dbReference>
<dbReference type="InterPro" id="IPR056176">
    <property type="entry name" value="TPR_COPA_B"/>
</dbReference>
<proteinExistence type="inferred from homology"/>
<feature type="domain" description="COPA/B TPR" evidence="19">
    <location>
        <begin position="1125"/>
        <end position="1302"/>
    </location>
</feature>
<dbReference type="GO" id="GO:0006888">
    <property type="term" value="P:endoplasmic reticulum to Golgi vesicle-mediated transport"/>
    <property type="evidence" value="ECO:0007669"/>
    <property type="project" value="TreeGrafter"/>
</dbReference>
<evidence type="ECO:0000256" key="6">
    <source>
        <dbReference type="ARBA" id="ARBA00022490"/>
    </source>
</evidence>
<dbReference type="SUPFAM" id="SSF50978">
    <property type="entry name" value="WD40 repeat-like"/>
    <property type="match status" value="2"/>
</dbReference>
<dbReference type="GO" id="GO:0000139">
    <property type="term" value="C:Golgi membrane"/>
    <property type="evidence" value="ECO:0007669"/>
    <property type="project" value="UniProtKB-SubCell"/>
</dbReference>
<keyword evidence="12" id="KW-0472">Membrane</keyword>
<dbReference type="GO" id="GO:0006890">
    <property type="term" value="P:retrograde vesicle-mediated transport, Golgi to endoplasmic reticulum"/>
    <property type="evidence" value="ECO:0007669"/>
    <property type="project" value="TreeGrafter"/>
</dbReference>
<keyword evidence="7 16" id="KW-0853">WD repeat</keyword>
<evidence type="ECO:0000256" key="1">
    <source>
        <dbReference type="ARBA" id="ARBA00004255"/>
    </source>
</evidence>
<evidence type="ECO:0000256" key="14">
    <source>
        <dbReference type="ARBA" id="ARBA00025536"/>
    </source>
</evidence>
<reference evidence="20" key="1">
    <citation type="submission" date="2015-04" db="UniProtKB">
        <authorList>
            <consortium name="EnsemblPlants"/>
        </authorList>
    </citation>
    <scope>IDENTIFICATION</scope>
</reference>
<evidence type="ECO:0000256" key="10">
    <source>
        <dbReference type="ARBA" id="ARBA00022927"/>
    </source>
</evidence>
<dbReference type="HOGENOM" id="CLU_252543_0_0_1"/>
<keyword evidence="9" id="KW-0931">ER-Golgi transport</keyword>
<evidence type="ECO:0000256" key="9">
    <source>
        <dbReference type="ARBA" id="ARBA00022892"/>
    </source>
</evidence>
<keyword evidence="21" id="KW-1185">Reference proteome</keyword>
<evidence type="ECO:0000256" key="5">
    <source>
        <dbReference type="ARBA" id="ARBA00022448"/>
    </source>
</evidence>
<dbReference type="GO" id="GO:0005198">
    <property type="term" value="F:structural molecule activity"/>
    <property type="evidence" value="ECO:0007669"/>
    <property type="project" value="InterPro"/>
</dbReference>
<dbReference type="PANTHER" id="PTHR19876:SF68">
    <property type="entry name" value="COATOMER SUBUNIT BETA'-2"/>
    <property type="match status" value="1"/>
</dbReference>
<evidence type="ECO:0000256" key="7">
    <source>
        <dbReference type="ARBA" id="ARBA00022574"/>
    </source>
</evidence>
<keyword evidence="6" id="KW-0963">Cytoplasm</keyword>
<evidence type="ECO:0000259" key="18">
    <source>
        <dbReference type="Pfam" id="PF04053"/>
    </source>
</evidence>
<dbReference type="Pfam" id="PF04053">
    <property type="entry name" value="B-prop_COPA_B_2nd"/>
    <property type="match status" value="2"/>
</dbReference>
<dbReference type="EnsemblPlants" id="OMERI02G08930.2">
    <property type="protein sequence ID" value="OMERI02G08930.2"/>
    <property type="gene ID" value="OMERI02G08930"/>
</dbReference>
<evidence type="ECO:0000256" key="12">
    <source>
        <dbReference type="ARBA" id="ARBA00023136"/>
    </source>
</evidence>
<feature type="repeat" description="WD" evidence="16">
    <location>
        <begin position="181"/>
        <end position="222"/>
    </location>
</feature>
<dbReference type="SMART" id="SM00320">
    <property type="entry name" value="WD40"/>
    <property type="match status" value="5"/>
</dbReference>
<dbReference type="SUPFAM" id="SSF101898">
    <property type="entry name" value="NHL repeat"/>
    <property type="match status" value="1"/>
</dbReference>
<name>A0A0E0CHI1_9ORYZ</name>
<dbReference type="Gramene" id="OMERI02G08930.2">
    <property type="protein sequence ID" value="OMERI02G08930.2"/>
    <property type="gene ID" value="OMERI02G08930"/>
</dbReference>
<feature type="region of interest" description="Disordered" evidence="17">
    <location>
        <begin position="1408"/>
        <end position="1430"/>
    </location>
</feature>
<keyword evidence="8" id="KW-0677">Repeat</keyword>
<dbReference type="GO" id="GO:0030126">
    <property type="term" value="C:COPI vesicle coat"/>
    <property type="evidence" value="ECO:0007669"/>
    <property type="project" value="TreeGrafter"/>
</dbReference>
<keyword evidence="13" id="KW-0968">Cytoplasmic vesicle</keyword>
<feature type="domain" description="COPA/B second beta-propeller" evidence="18">
    <location>
        <begin position="275"/>
        <end position="534"/>
    </location>
</feature>
<keyword evidence="10" id="KW-0653">Protein transport</keyword>
<dbReference type="CDD" id="cd00200">
    <property type="entry name" value="WD40"/>
    <property type="match status" value="1"/>
</dbReference>
<feature type="domain" description="COPA/B second beta-propeller" evidence="18">
    <location>
        <begin position="910"/>
        <end position="1086"/>
    </location>
</feature>
<dbReference type="EnsemblPlants" id="OMERI02G08930.1">
    <property type="protein sequence ID" value="OMERI02G08930.1"/>
    <property type="gene ID" value="OMERI02G08930"/>
</dbReference>
<feature type="compositionally biased region" description="Polar residues" evidence="17">
    <location>
        <begin position="1413"/>
        <end position="1422"/>
    </location>
</feature>
<keyword evidence="5" id="KW-0813">Transport</keyword>
<dbReference type="InterPro" id="IPR050844">
    <property type="entry name" value="Coatomer_complex_subunit"/>
</dbReference>
<comment type="function">
    <text evidence="14">The coatomer is a cytosolic protein complex that binds to dilysine motifs and reversibly associates with Golgi non-clathrin-coated vesicles, which further mediate biosynthetic protein transport from the ER, via the Golgi up to the trans Golgi network. Coatomer complex is required for budding from Golgi membranes, and is essential for the retrograde Golgi-to-ER transport of dilysine-tagged proteins.</text>
</comment>
<dbReference type="Pfam" id="PF23953">
    <property type="entry name" value="TPR_COPA_B"/>
    <property type="match status" value="2"/>
</dbReference>
<protein>
    <recommendedName>
        <fullName evidence="15">Beta'-coat protein</fullName>
    </recommendedName>
</protein>
<dbReference type="PROSITE" id="PS50294">
    <property type="entry name" value="WD_REPEATS_REGION"/>
    <property type="match status" value="3"/>
</dbReference>
<dbReference type="InterPro" id="IPR006692">
    <property type="entry name" value="Beta-prop_COPA/B_2nd"/>
</dbReference>
<dbReference type="GO" id="GO:0006891">
    <property type="term" value="P:intra-Golgi vesicle-mediated transport"/>
    <property type="evidence" value="ECO:0007669"/>
    <property type="project" value="TreeGrafter"/>
</dbReference>
<dbReference type="FunFam" id="2.130.10.10:FF:000016">
    <property type="entry name" value="Coatomer alpha subunit, putative"/>
    <property type="match status" value="1"/>
</dbReference>
<evidence type="ECO:0000256" key="3">
    <source>
        <dbReference type="ARBA" id="ARBA00010844"/>
    </source>
</evidence>
<dbReference type="Gramene" id="OMERI02G08930.1">
    <property type="protein sequence ID" value="OMERI02G08930.1"/>
    <property type="gene ID" value="OMERI02G08930"/>
</dbReference>
<organism evidence="20">
    <name type="scientific">Oryza meridionalis</name>
    <dbReference type="NCBI Taxonomy" id="40149"/>
    <lineage>
        <taxon>Eukaryota</taxon>
        <taxon>Viridiplantae</taxon>
        <taxon>Streptophyta</taxon>
        <taxon>Embryophyta</taxon>
        <taxon>Tracheophyta</taxon>
        <taxon>Spermatophyta</taxon>
        <taxon>Magnoliopsida</taxon>
        <taxon>Liliopsida</taxon>
        <taxon>Poales</taxon>
        <taxon>Poaceae</taxon>
        <taxon>BOP clade</taxon>
        <taxon>Oryzoideae</taxon>
        <taxon>Oryzeae</taxon>
        <taxon>Oryzinae</taxon>
        <taxon>Oryza</taxon>
    </lineage>
</organism>
<dbReference type="Gene3D" id="2.130.10.10">
    <property type="entry name" value="YVTN repeat-like/Quinoprotein amine dehydrogenase"/>
    <property type="match status" value="2"/>
</dbReference>
<evidence type="ECO:0000259" key="19">
    <source>
        <dbReference type="Pfam" id="PF23953"/>
    </source>
</evidence>
<dbReference type="InterPro" id="IPR036322">
    <property type="entry name" value="WD40_repeat_dom_sf"/>
</dbReference>
<dbReference type="GO" id="GO:0006886">
    <property type="term" value="P:intracellular protein transport"/>
    <property type="evidence" value="ECO:0007669"/>
    <property type="project" value="InterPro"/>
</dbReference>
<evidence type="ECO:0000313" key="20">
    <source>
        <dbReference type="EnsemblPlants" id="OMERI02G08930.2"/>
    </source>
</evidence>